<feature type="compositionally biased region" description="Basic and acidic residues" evidence="7">
    <location>
        <begin position="393"/>
        <end position="406"/>
    </location>
</feature>
<evidence type="ECO:0000256" key="5">
    <source>
        <dbReference type="ARBA" id="ARBA00022840"/>
    </source>
</evidence>
<evidence type="ECO:0000256" key="7">
    <source>
        <dbReference type="SAM" id="MobiDB-lite"/>
    </source>
</evidence>
<evidence type="ECO:0000259" key="8">
    <source>
        <dbReference type="PROSITE" id="PS51192"/>
    </source>
</evidence>
<dbReference type="InterPro" id="IPR049730">
    <property type="entry name" value="SNF2/RAD54-like_C"/>
</dbReference>
<keyword evidence="5" id="KW-0067">ATP-binding</keyword>
<dbReference type="GO" id="GO:0004386">
    <property type="term" value="F:helicase activity"/>
    <property type="evidence" value="ECO:0007669"/>
    <property type="project" value="UniProtKB-KW"/>
</dbReference>
<feature type="region of interest" description="Disordered" evidence="7">
    <location>
        <begin position="534"/>
        <end position="586"/>
    </location>
</feature>
<dbReference type="Gene3D" id="3.40.50.10810">
    <property type="entry name" value="Tandem AAA-ATPase domain"/>
    <property type="match status" value="1"/>
</dbReference>
<dbReference type="InterPro" id="IPR001650">
    <property type="entry name" value="Helicase_C-like"/>
</dbReference>
<organism evidence="10 11">
    <name type="scientific">Linum tenue</name>
    <dbReference type="NCBI Taxonomy" id="586396"/>
    <lineage>
        <taxon>Eukaryota</taxon>
        <taxon>Viridiplantae</taxon>
        <taxon>Streptophyta</taxon>
        <taxon>Embryophyta</taxon>
        <taxon>Tracheophyta</taxon>
        <taxon>Spermatophyta</taxon>
        <taxon>Magnoliopsida</taxon>
        <taxon>eudicotyledons</taxon>
        <taxon>Gunneridae</taxon>
        <taxon>Pentapetalae</taxon>
        <taxon>rosids</taxon>
        <taxon>fabids</taxon>
        <taxon>Malpighiales</taxon>
        <taxon>Linaceae</taxon>
        <taxon>Linum</taxon>
    </lineage>
</organism>
<gene>
    <name evidence="10" type="ORF">LITE_LOCUS17407</name>
</gene>
<keyword evidence="3" id="KW-0378">Hydrolase</keyword>
<dbReference type="Pfam" id="PF00271">
    <property type="entry name" value="Helicase_C"/>
    <property type="match status" value="1"/>
</dbReference>
<dbReference type="GO" id="GO:0005524">
    <property type="term" value="F:ATP binding"/>
    <property type="evidence" value="ECO:0007669"/>
    <property type="project" value="UniProtKB-KW"/>
</dbReference>
<feature type="compositionally biased region" description="Basic and acidic residues" evidence="7">
    <location>
        <begin position="7"/>
        <end position="30"/>
    </location>
</feature>
<dbReference type="SMART" id="SM00490">
    <property type="entry name" value="HELICc"/>
    <property type="match status" value="1"/>
</dbReference>
<dbReference type="Gene3D" id="3.40.50.300">
    <property type="entry name" value="P-loop containing nucleotide triphosphate hydrolases"/>
    <property type="match status" value="1"/>
</dbReference>
<dbReference type="InterPro" id="IPR038718">
    <property type="entry name" value="SNF2-like_sf"/>
</dbReference>
<dbReference type="PROSITE" id="PS51192">
    <property type="entry name" value="HELICASE_ATP_BIND_1"/>
    <property type="match status" value="1"/>
</dbReference>
<keyword evidence="11" id="KW-1185">Reference proteome</keyword>
<dbReference type="SUPFAM" id="SSF52540">
    <property type="entry name" value="P-loop containing nucleoside triphosphate hydrolases"/>
    <property type="match status" value="2"/>
</dbReference>
<feature type="compositionally biased region" description="Acidic residues" evidence="7">
    <location>
        <begin position="149"/>
        <end position="166"/>
    </location>
</feature>
<evidence type="ECO:0000256" key="3">
    <source>
        <dbReference type="ARBA" id="ARBA00022801"/>
    </source>
</evidence>
<name>A0AAV0K5X9_9ROSI</name>
<evidence type="ECO:0000256" key="6">
    <source>
        <dbReference type="ARBA" id="ARBA00023242"/>
    </source>
</evidence>
<comment type="caution">
    <text evidence="10">The sequence shown here is derived from an EMBL/GenBank/DDBJ whole genome shotgun (WGS) entry which is preliminary data.</text>
</comment>
<feature type="compositionally biased region" description="Acidic residues" evidence="7">
    <location>
        <begin position="61"/>
        <end position="73"/>
    </location>
</feature>
<keyword evidence="6" id="KW-0539">Nucleus</keyword>
<feature type="region of interest" description="Disordered" evidence="7">
    <location>
        <begin position="316"/>
        <end position="519"/>
    </location>
</feature>
<dbReference type="CDD" id="cd18793">
    <property type="entry name" value="SF2_C_SNF"/>
    <property type="match status" value="1"/>
</dbReference>
<feature type="compositionally biased region" description="Basic and acidic residues" evidence="7">
    <location>
        <begin position="443"/>
        <end position="453"/>
    </location>
</feature>
<evidence type="ECO:0000313" key="11">
    <source>
        <dbReference type="Proteomes" id="UP001154282"/>
    </source>
</evidence>
<feature type="compositionally biased region" description="Basic and acidic residues" evidence="7">
    <location>
        <begin position="371"/>
        <end position="382"/>
    </location>
</feature>
<dbReference type="Pfam" id="PF00176">
    <property type="entry name" value="SNF2-rel_dom"/>
    <property type="match status" value="1"/>
</dbReference>
<evidence type="ECO:0000256" key="4">
    <source>
        <dbReference type="ARBA" id="ARBA00022806"/>
    </source>
</evidence>
<sequence>MVWLRSQEADLLSKRYEEFKEKQPKGEGSGRRRPRRRQSSEHRGSSAHVKYNVGSRKYGGDSDDDDDDGEEDGSVVFVGMDPAGSVSAAAATEEEQEDSDENDVQYMGSNRESDYDQGRFPGDVATTGESKTGGGGGENVAKRNGDSDTVQDGDNCSEDSWEEVETADACSSESERDDSDDGDYDEGSVSEASDDLDEKSEAEEEEDEEEEEEKEEEDDDVQILYVKTVESSAGNGGTEAKICEERAASLSSNGEVGIEKDDDDVEIIDTETVESSAGNGGTKAKICEEMAAALSSKGEVGIEKDEDDDVEIIDMKTVESSAGNGGTEAKISEERDAELSSNGEVGIDKDDYDYDFEIIDAETAGSRAGSGRKEAGDEKVDELSSYNEEVGMEEAKQGVEDDEQHHITPSGNSEDENELDRLWDEMANAPYENQDSSDIPKVPQEERGDDARRERRVGRFKRKAETDEGNDVGMERRGRKVERVSETGEGDDVAKETRGRTVEGGVETDKSGNEDSHGAGWWWAGEVTKVQDAVLGSSDPPISIDLVERENSDAAEGSCSSDQAKQKNSAAEQRRNQQSSWQPIREQLKEVDVVNILARSVLGDAELPVEDDEAEEPPAEEQQQCVVRKISQDEQPAPPEKSEEEKELDSLWDEMALAQYENEDCPRVSEAPEQVDVSSPGVKADPFTLCRQGKHQLVVDDEIGLLCRYCSFVQVEIRYLVAPFAEKYYRTVNRGTSNKGEKEIPDGPADCDSDARLDHSRQCMLDEGTVWDIIPWIRKGLHKHQRDGFEFLWRNIGGDIRLNKLKEAECSGGLSGCVISHAPGTGKTRLTIRFLQTYMKKYPKCRPMIIVPCSMLLPWEAEFKSLEVPEPRHNLNDLKLTGKESVVATDLLKDIRDAQAVRWVKLYSWQRETGILLLSYTLFEELVGKGMRKKRKNQGDDSSPSKAKGKPVDERIRQVLLEVPGLMVLDEGHTARNESSLLWRALSKVKTGKRVILSGTPFQNNFEEFFNTLWLARPNFLDSISTFKWVSEKDRKRGRELTEARKKWQTMTKHLHKSTNDGVKDKQWKDLRALINPFVHVYNGGILQEKLPGLRTSVVILNPADLQKRLLTRVQTITQKLESEQERKNEGTTERKDPSQYFQKEHALSVASVHPYLLKNCSGVFQVAALADADELTRSKLDPDAGVKTKFLMELIKISGMINEKVLVFSQYLDPLRMIAEQLNARFEWTPDKDFLYMHGGLDVNQRQSVMKKFNDPSTDAKVFLASTKACSEGISLIGASRVVLLDVVWNPSVTRQAISRAYRLGQTKVVHVYNLITSGAIEEQKYSRQLRKDKLSDLVLYSAEGADSCRRESSRHLSEDEKDRVLEKMLDLVNLKDMFKNVIYQPKEDLAYN</sequence>
<dbReference type="InterPro" id="IPR014001">
    <property type="entry name" value="Helicase_ATP-bd"/>
</dbReference>
<dbReference type="GO" id="GO:0005634">
    <property type="term" value="C:nucleus"/>
    <property type="evidence" value="ECO:0007669"/>
    <property type="project" value="UniProtKB-SubCell"/>
</dbReference>
<feature type="compositionally biased region" description="Acidic residues" evidence="7">
    <location>
        <begin position="92"/>
        <end position="103"/>
    </location>
</feature>
<feature type="region of interest" description="Disordered" evidence="7">
    <location>
        <begin position="1"/>
        <end position="222"/>
    </location>
</feature>
<comment type="subcellular location">
    <subcellularLocation>
        <location evidence="1">Nucleus</location>
    </subcellularLocation>
</comment>
<evidence type="ECO:0000313" key="10">
    <source>
        <dbReference type="EMBL" id="CAI0417710.1"/>
    </source>
</evidence>
<dbReference type="InterPro" id="IPR000330">
    <property type="entry name" value="SNF2_N"/>
</dbReference>
<dbReference type="PANTHER" id="PTHR45821">
    <property type="entry name" value="SNF2 DOMAIN-CONTAINING PROTEIN CLASSY 2-RELATED"/>
    <property type="match status" value="1"/>
</dbReference>
<dbReference type="GO" id="GO:0080188">
    <property type="term" value="P:gene silencing by siRNA-directed DNA methylation"/>
    <property type="evidence" value="ECO:0007669"/>
    <property type="project" value="InterPro"/>
</dbReference>
<dbReference type="InterPro" id="IPR027417">
    <property type="entry name" value="P-loop_NTPase"/>
</dbReference>
<feature type="region of interest" description="Disordered" evidence="7">
    <location>
        <begin position="607"/>
        <end position="626"/>
    </location>
</feature>
<dbReference type="EMBL" id="CAMGYJ010000005">
    <property type="protein sequence ID" value="CAI0417710.1"/>
    <property type="molecule type" value="Genomic_DNA"/>
</dbReference>
<proteinExistence type="predicted"/>
<evidence type="ECO:0000256" key="1">
    <source>
        <dbReference type="ARBA" id="ARBA00004123"/>
    </source>
</evidence>
<dbReference type="PANTHER" id="PTHR45821:SF5">
    <property type="entry name" value="SNF2 DOMAIN-CONTAINING PROTEIN CLASSY 4"/>
    <property type="match status" value="1"/>
</dbReference>
<reference evidence="10" key="1">
    <citation type="submission" date="2022-08" db="EMBL/GenBank/DDBJ databases">
        <authorList>
            <person name="Gutierrez-Valencia J."/>
        </authorList>
    </citation>
    <scope>NUCLEOTIDE SEQUENCE</scope>
</reference>
<dbReference type="PROSITE" id="PS51194">
    <property type="entry name" value="HELICASE_CTER"/>
    <property type="match status" value="1"/>
</dbReference>
<evidence type="ECO:0000256" key="2">
    <source>
        <dbReference type="ARBA" id="ARBA00022741"/>
    </source>
</evidence>
<feature type="compositionally biased region" description="Basic and acidic residues" evidence="7">
    <location>
        <begin position="473"/>
        <end position="517"/>
    </location>
</feature>
<feature type="compositionally biased region" description="Acidic residues" evidence="7">
    <location>
        <begin position="350"/>
        <end position="360"/>
    </location>
</feature>
<feature type="domain" description="Helicase C-terminal" evidence="9">
    <location>
        <begin position="1194"/>
        <end position="1347"/>
    </location>
</feature>
<protein>
    <submittedName>
        <fullName evidence="10">Uncharacterized protein</fullName>
    </submittedName>
</protein>
<evidence type="ECO:0000259" key="9">
    <source>
        <dbReference type="PROSITE" id="PS51194"/>
    </source>
</evidence>
<keyword evidence="2" id="KW-0547">Nucleotide-binding</keyword>
<keyword evidence="4" id="KW-0347">Helicase</keyword>
<feature type="compositionally biased region" description="Acidic residues" evidence="7">
    <location>
        <begin position="607"/>
        <end position="619"/>
    </location>
</feature>
<dbReference type="Proteomes" id="UP001154282">
    <property type="component" value="Unassembled WGS sequence"/>
</dbReference>
<feature type="compositionally biased region" description="Polar residues" evidence="7">
    <location>
        <begin position="558"/>
        <end position="582"/>
    </location>
</feature>
<feature type="compositionally biased region" description="Acidic residues" evidence="7">
    <location>
        <begin position="175"/>
        <end position="221"/>
    </location>
</feature>
<feature type="domain" description="Helicase ATP-binding" evidence="8">
    <location>
        <begin position="808"/>
        <end position="1019"/>
    </location>
</feature>
<dbReference type="GO" id="GO:0016787">
    <property type="term" value="F:hydrolase activity"/>
    <property type="evidence" value="ECO:0007669"/>
    <property type="project" value="UniProtKB-KW"/>
</dbReference>
<dbReference type="InterPro" id="IPR044567">
    <property type="entry name" value="CLSY/DRD1"/>
</dbReference>
<dbReference type="SMART" id="SM00487">
    <property type="entry name" value="DEXDc"/>
    <property type="match status" value="1"/>
</dbReference>
<accession>A0AAV0K5X9</accession>